<dbReference type="RefSeq" id="XP_015960466.1">
    <property type="nucleotide sequence ID" value="XM_016104980.1"/>
</dbReference>
<sequence length="610" mass="68922">MELMQLKQGSLSMADYTSKFEELCRFFKVCLGALETYESWICIKYQRGLKDNIMTSVAPMEIRTFFDLVNKAIVVEEYVKTVALSKETHGGNTSKGRGKYFHPRGQSLKKGGYVPQGQIGLGGCFNCGLLSHIARDCTRGKNPNAGQSQHQGQVFAVNAKDASKVDPLMRGICLIGDKTLVALYDMLASHSFISFAKVEELGLKVSELAFDLHMILGFDWLSNNRVLLDCFEWSIKFIPEGENGAVIAEGYYLNSVMVHCSGEECQGYILLATNALGDAQNLDQISVVRDFLEVFSEDISEFPPQREIEFAIELVPGARPVSIAPYRMAPIELAELKTLLEELQNKRFIRPSVSPWGAPVLLVKKKDGGMQLCVDYRKLNKVIVKNKYPLPRIDDLMDQLQGAGVFSKIDLRSSYHQIRVKEDDILKTAFKMCYGHYEFAVMSFRLTNAPDVFMDYMNRVFHPFFDKFVVVFIDDILVYSKTAKEHEKHLRIALQILNEQKLYAKLSKCEFWKEKVKFLGHVVSKGGIVVDPSKVEAVMEWERPTMVIEVRSFLGLVGYYRRFMIFPDCTTNDEVDKEGGAFCVDIGVLRLRVDATPECGGLRIMSAKTA</sequence>
<dbReference type="GO" id="GO:0003676">
    <property type="term" value="F:nucleic acid binding"/>
    <property type="evidence" value="ECO:0007669"/>
    <property type="project" value="InterPro"/>
</dbReference>
<dbReference type="GO" id="GO:0008270">
    <property type="term" value="F:zinc ion binding"/>
    <property type="evidence" value="ECO:0007669"/>
    <property type="project" value="UniProtKB-KW"/>
</dbReference>
<evidence type="ECO:0000259" key="2">
    <source>
        <dbReference type="PROSITE" id="PS50158"/>
    </source>
</evidence>
<dbReference type="InterPro" id="IPR053134">
    <property type="entry name" value="RNA-dir_DNA_polymerase"/>
</dbReference>
<accession>A0A6P4D3S0</accession>
<dbReference type="InterPro" id="IPR043502">
    <property type="entry name" value="DNA/RNA_pol_sf"/>
</dbReference>
<reference evidence="4" key="1">
    <citation type="journal article" date="2016" name="Nat. Genet.">
        <title>The genome sequences of Arachis duranensis and Arachis ipaensis, the diploid ancestors of cultivated peanut.</title>
        <authorList>
            <person name="Bertioli D.J."/>
            <person name="Cannon S.B."/>
            <person name="Froenicke L."/>
            <person name="Huang G."/>
            <person name="Farmer A.D."/>
            <person name="Cannon E.K."/>
            <person name="Liu X."/>
            <person name="Gao D."/>
            <person name="Clevenger J."/>
            <person name="Dash S."/>
            <person name="Ren L."/>
            <person name="Moretzsohn M.C."/>
            <person name="Shirasawa K."/>
            <person name="Huang W."/>
            <person name="Vidigal B."/>
            <person name="Abernathy B."/>
            <person name="Chu Y."/>
            <person name="Niederhuth C.E."/>
            <person name="Umale P."/>
            <person name="Araujo A.C."/>
            <person name="Kozik A."/>
            <person name="Kim K.D."/>
            <person name="Burow M.D."/>
            <person name="Varshney R.K."/>
            <person name="Wang X."/>
            <person name="Zhang X."/>
            <person name="Barkley N."/>
            <person name="Guimaraes P.M."/>
            <person name="Isobe S."/>
            <person name="Guo B."/>
            <person name="Liao B."/>
            <person name="Stalker H.T."/>
            <person name="Schmitz R.J."/>
            <person name="Scheffler B.E."/>
            <person name="Leal-Bertioli S.C."/>
            <person name="Xun X."/>
            <person name="Jackson S.A."/>
            <person name="Michelmore R."/>
            <person name="Ozias-Akins P."/>
        </authorList>
    </citation>
    <scope>NUCLEOTIDE SEQUENCE [LARGE SCALE GENOMIC DNA]</scope>
    <source>
        <strain evidence="4">cv. V14167</strain>
    </source>
</reference>
<dbReference type="GeneID" id="107484388"/>
<dbReference type="PANTHER" id="PTHR24559:SF447">
    <property type="entry name" value="RNA-DIRECTED DNA POLYMERASE HOMOLOG"/>
    <property type="match status" value="1"/>
</dbReference>
<dbReference type="InterPro" id="IPR043128">
    <property type="entry name" value="Rev_trsase/Diguanyl_cyclase"/>
</dbReference>
<dbReference type="InterPro" id="IPR001878">
    <property type="entry name" value="Znf_CCHC"/>
</dbReference>
<dbReference type="PANTHER" id="PTHR24559">
    <property type="entry name" value="TRANSPOSON TY3-I GAG-POL POLYPROTEIN"/>
    <property type="match status" value="1"/>
</dbReference>
<reference evidence="5" key="2">
    <citation type="submission" date="2025-08" db="UniProtKB">
        <authorList>
            <consortium name="RefSeq"/>
        </authorList>
    </citation>
    <scope>IDENTIFICATION</scope>
    <source>
        <tissue evidence="5">Whole plant</tissue>
    </source>
</reference>
<keyword evidence="1" id="KW-0862">Zinc</keyword>
<dbReference type="Proteomes" id="UP000515211">
    <property type="component" value="Chromosome 4"/>
</dbReference>
<proteinExistence type="predicted"/>
<dbReference type="Gene3D" id="3.10.10.10">
    <property type="entry name" value="HIV Type 1 Reverse Transcriptase, subunit A, domain 1"/>
    <property type="match status" value="1"/>
</dbReference>
<evidence type="ECO:0000259" key="3">
    <source>
        <dbReference type="PROSITE" id="PS50878"/>
    </source>
</evidence>
<feature type="domain" description="CCHC-type" evidence="2">
    <location>
        <begin position="124"/>
        <end position="139"/>
    </location>
</feature>
<dbReference type="KEGG" id="adu:107484388"/>
<dbReference type="PROSITE" id="PS50158">
    <property type="entry name" value="ZF_CCHC"/>
    <property type="match status" value="1"/>
</dbReference>
<evidence type="ECO:0000313" key="5">
    <source>
        <dbReference type="RefSeq" id="XP_015960466.1"/>
    </source>
</evidence>
<organism evidence="4 5">
    <name type="scientific">Arachis duranensis</name>
    <name type="common">Wild peanut</name>
    <dbReference type="NCBI Taxonomy" id="130453"/>
    <lineage>
        <taxon>Eukaryota</taxon>
        <taxon>Viridiplantae</taxon>
        <taxon>Streptophyta</taxon>
        <taxon>Embryophyta</taxon>
        <taxon>Tracheophyta</taxon>
        <taxon>Spermatophyta</taxon>
        <taxon>Magnoliopsida</taxon>
        <taxon>eudicotyledons</taxon>
        <taxon>Gunneridae</taxon>
        <taxon>Pentapetalae</taxon>
        <taxon>rosids</taxon>
        <taxon>fabids</taxon>
        <taxon>Fabales</taxon>
        <taxon>Fabaceae</taxon>
        <taxon>Papilionoideae</taxon>
        <taxon>50 kb inversion clade</taxon>
        <taxon>dalbergioids sensu lato</taxon>
        <taxon>Dalbergieae</taxon>
        <taxon>Pterocarpus clade</taxon>
        <taxon>Arachis</taxon>
    </lineage>
</organism>
<dbReference type="Pfam" id="PF08284">
    <property type="entry name" value="RVP_2"/>
    <property type="match status" value="1"/>
</dbReference>
<dbReference type="AlphaFoldDB" id="A0A6P4D3S0"/>
<name>A0A6P4D3S0_ARADU</name>
<evidence type="ECO:0000313" key="4">
    <source>
        <dbReference type="Proteomes" id="UP000515211"/>
    </source>
</evidence>
<dbReference type="PROSITE" id="PS50878">
    <property type="entry name" value="RT_POL"/>
    <property type="match status" value="1"/>
</dbReference>
<protein>
    <submittedName>
        <fullName evidence="5">Uncharacterized protein LOC107484388</fullName>
    </submittedName>
</protein>
<dbReference type="InterPro" id="IPR000477">
    <property type="entry name" value="RT_dom"/>
</dbReference>
<feature type="domain" description="Reverse transcriptase" evidence="3">
    <location>
        <begin position="344"/>
        <end position="523"/>
    </location>
</feature>
<dbReference type="CDD" id="cd01647">
    <property type="entry name" value="RT_LTR"/>
    <property type="match status" value="1"/>
</dbReference>
<gene>
    <name evidence="5" type="primary">LOC107484388</name>
</gene>
<dbReference type="SUPFAM" id="SSF56672">
    <property type="entry name" value="DNA/RNA polymerases"/>
    <property type="match status" value="1"/>
</dbReference>
<keyword evidence="4" id="KW-1185">Reference proteome</keyword>
<evidence type="ECO:0000256" key="1">
    <source>
        <dbReference type="PROSITE-ProRule" id="PRU00047"/>
    </source>
</evidence>
<keyword evidence="1" id="KW-0863">Zinc-finger</keyword>
<dbReference type="Gene3D" id="3.30.70.270">
    <property type="match status" value="2"/>
</dbReference>
<keyword evidence="1" id="KW-0479">Metal-binding</keyword>
<dbReference type="SMART" id="SM00343">
    <property type="entry name" value="ZnF_C2HC"/>
    <property type="match status" value="1"/>
</dbReference>
<dbReference type="Pfam" id="PF00078">
    <property type="entry name" value="RVT_1"/>
    <property type="match status" value="1"/>
</dbReference>